<evidence type="ECO:0000259" key="3">
    <source>
        <dbReference type="Pfam" id="PF02525"/>
    </source>
</evidence>
<evidence type="ECO:0000256" key="2">
    <source>
        <dbReference type="ARBA" id="ARBA00023002"/>
    </source>
</evidence>
<reference evidence="4 5" key="1">
    <citation type="submission" date="2015-09" db="EMBL/GenBank/DDBJ databases">
        <title>Genome announcement of multiple Pseudomonas syringae strains.</title>
        <authorList>
            <person name="Thakur S."/>
            <person name="Wang P.W."/>
            <person name="Gong Y."/>
            <person name="Weir B.S."/>
            <person name="Guttman D.S."/>
        </authorList>
    </citation>
    <scope>NUCLEOTIDE SEQUENCE [LARGE SCALE GENOMIC DNA]</scope>
    <source>
        <strain evidence="4 5">ICMP9150</strain>
    </source>
</reference>
<protein>
    <submittedName>
        <fullName evidence="4">Oxidoreductase</fullName>
    </submittedName>
</protein>
<proteinExistence type="inferred from homology"/>
<accession>A0A0P9PWD0</accession>
<dbReference type="Pfam" id="PF02525">
    <property type="entry name" value="Flavodoxin_2"/>
    <property type="match status" value="1"/>
</dbReference>
<comment type="caution">
    <text evidence="4">The sequence shown here is derived from an EMBL/GenBank/DDBJ whole genome shotgun (WGS) entry which is preliminary data.</text>
</comment>
<evidence type="ECO:0000256" key="1">
    <source>
        <dbReference type="ARBA" id="ARBA00006252"/>
    </source>
</evidence>
<feature type="domain" description="Flavodoxin-like fold" evidence="3">
    <location>
        <begin position="34"/>
        <end position="213"/>
    </location>
</feature>
<evidence type="ECO:0000313" key="5">
    <source>
        <dbReference type="Proteomes" id="UP000050346"/>
    </source>
</evidence>
<comment type="similarity">
    <text evidence="1">Belongs to the NAD(P)H dehydrogenase (quinone) family.</text>
</comment>
<dbReference type="InterPro" id="IPR051545">
    <property type="entry name" value="NAD(P)H_dehydrogenase_qn"/>
</dbReference>
<dbReference type="PANTHER" id="PTHR10204">
    <property type="entry name" value="NAD P H OXIDOREDUCTASE-RELATED"/>
    <property type="match status" value="1"/>
</dbReference>
<organism evidence="4 5">
    <name type="scientific">Pseudomonas amygdali pv. dendropanacis</name>
    <dbReference type="NCBI Taxonomy" id="235272"/>
    <lineage>
        <taxon>Bacteria</taxon>
        <taxon>Pseudomonadati</taxon>
        <taxon>Pseudomonadota</taxon>
        <taxon>Gammaproteobacteria</taxon>
        <taxon>Pseudomonadales</taxon>
        <taxon>Pseudomonadaceae</taxon>
        <taxon>Pseudomonas</taxon>
        <taxon>Pseudomonas amygdali</taxon>
    </lineage>
</organism>
<sequence length="222" mass="24925">MRSSTPGCVRTKCSRQAVMADARSGATPLEGNGKRILMVYGTPKAISLCHALGEAYAQAARSEGHVVRELKLGELDFDPILHNGYDQTQTLEPDLLDAQRQIHWAEHLVFVYPVWWGGLPALLTGFFDRVLTPGFAFKTHGRKHSSNELLRGRTAELLVTMDTPPRYFQWIYGAPAHRQMVRTILGFCGIKTKRLSEFAPVHSASEQQRQEWILQAQALGKR</sequence>
<dbReference type="PANTHER" id="PTHR10204:SF34">
    <property type="entry name" value="NAD(P)H DEHYDROGENASE [QUINONE] 1 ISOFORM 1"/>
    <property type="match status" value="1"/>
</dbReference>
<dbReference type="PATRIC" id="fig|235272.12.peg.4794"/>
<dbReference type="EMBL" id="LJQG01000002">
    <property type="protein sequence ID" value="KPX25243.1"/>
    <property type="molecule type" value="Genomic_DNA"/>
</dbReference>
<keyword evidence="2" id="KW-0560">Oxidoreductase</keyword>
<dbReference type="Gene3D" id="3.40.50.360">
    <property type="match status" value="1"/>
</dbReference>
<gene>
    <name evidence="4" type="ORF">ALO71_05012</name>
</gene>
<dbReference type="AlphaFoldDB" id="A0A0P9PWD0"/>
<dbReference type="GO" id="GO:0005829">
    <property type="term" value="C:cytosol"/>
    <property type="evidence" value="ECO:0007669"/>
    <property type="project" value="TreeGrafter"/>
</dbReference>
<dbReference type="InterPro" id="IPR003680">
    <property type="entry name" value="Flavodoxin_fold"/>
</dbReference>
<dbReference type="Proteomes" id="UP000050346">
    <property type="component" value="Unassembled WGS sequence"/>
</dbReference>
<dbReference type="GO" id="GO:0003955">
    <property type="term" value="F:NAD(P)H dehydrogenase (quinone) activity"/>
    <property type="evidence" value="ECO:0007669"/>
    <property type="project" value="TreeGrafter"/>
</dbReference>
<dbReference type="InterPro" id="IPR029039">
    <property type="entry name" value="Flavoprotein-like_sf"/>
</dbReference>
<name>A0A0P9PWD0_PSEA0</name>
<evidence type="ECO:0000313" key="4">
    <source>
        <dbReference type="EMBL" id="KPX25243.1"/>
    </source>
</evidence>
<dbReference type="SUPFAM" id="SSF52218">
    <property type="entry name" value="Flavoproteins"/>
    <property type="match status" value="1"/>
</dbReference>